<comment type="cofactor">
    <cofactor evidence="5">
        <name>FAD</name>
        <dbReference type="ChEBI" id="CHEBI:57692"/>
    </cofactor>
    <text evidence="5">Binds 1 FAD per subunit.</text>
</comment>
<evidence type="ECO:0000256" key="5">
    <source>
        <dbReference type="PIRSR" id="PIRSR602081-1"/>
    </source>
</evidence>
<name>A0AAE0GUT8_9CHLO</name>
<dbReference type="AlphaFoldDB" id="A0AAE0GUT8"/>
<evidence type="ECO:0000256" key="2">
    <source>
        <dbReference type="ARBA" id="ARBA00022630"/>
    </source>
</evidence>
<comment type="similarity">
    <text evidence="1">Belongs to the DNA photolyase class-1 family.</text>
</comment>
<keyword evidence="9" id="KW-1185">Reference proteome</keyword>
<keyword evidence="3 5" id="KW-0274">FAD</keyword>
<dbReference type="Proteomes" id="UP001190700">
    <property type="component" value="Unassembled WGS sequence"/>
</dbReference>
<evidence type="ECO:0000313" key="8">
    <source>
        <dbReference type="EMBL" id="KAK3284610.1"/>
    </source>
</evidence>
<feature type="site" description="Electron transfer via tryptophanyl radical" evidence="6">
    <location>
        <position position="149"/>
    </location>
</feature>
<evidence type="ECO:0000256" key="3">
    <source>
        <dbReference type="ARBA" id="ARBA00022827"/>
    </source>
</evidence>
<feature type="binding site" evidence="5">
    <location>
        <begin position="78"/>
        <end position="82"/>
    </location>
    <ligand>
        <name>FAD</name>
        <dbReference type="ChEBI" id="CHEBI:57692"/>
    </ligand>
</feature>
<feature type="site" description="Electron transfer via tryptophanyl radical" evidence="6">
    <location>
        <position position="229"/>
    </location>
</feature>
<proteinExistence type="inferred from homology"/>
<dbReference type="GO" id="GO:0043153">
    <property type="term" value="P:entrainment of circadian clock by photoperiod"/>
    <property type="evidence" value="ECO:0007669"/>
    <property type="project" value="TreeGrafter"/>
</dbReference>
<dbReference type="PANTHER" id="PTHR11455">
    <property type="entry name" value="CRYPTOCHROME"/>
    <property type="match status" value="1"/>
</dbReference>
<dbReference type="Pfam" id="PF03441">
    <property type="entry name" value="FAD_binding_7"/>
    <property type="match status" value="1"/>
</dbReference>
<accession>A0AAE0GUT8</accession>
<dbReference type="GO" id="GO:0005737">
    <property type="term" value="C:cytoplasm"/>
    <property type="evidence" value="ECO:0007669"/>
    <property type="project" value="TreeGrafter"/>
</dbReference>
<dbReference type="GO" id="GO:0003904">
    <property type="term" value="F:deoxyribodipyrimidine photo-lyase activity"/>
    <property type="evidence" value="ECO:0007669"/>
    <property type="project" value="TreeGrafter"/>
</dbReference>
<organism evidence="8 9">
    <name type="scientific">Cymbomonas tetramitiformis</name>
    <dbReference type="NCBI Taxonomy" id="36881"/>
    <lineage>
        <taxon>Eukaryota</taxon>
        <taxon>Viridiplantae</taxon>
        <taxon>Chlorophyta</taxon>
        <taxon>Pyramimonadophyceae</taxon>
        <taxon>Pyramimonadales</taxon>
        <taxon>Pyramimonadaceae</taxon>
        <taxon>Cymbomonas</taxon>
    </lineage>
</organism>
<keyword evidence="4" id="KW-0157">Chromophore</keyword>
<sequence length="425" mass="48596">ALGLADMPVNREGRAINWAAGFHSAWVFGEEGAAIALDEFLETALERFDARSLNSAHEGASGEQHPTAERFRADKKATARLSPYLHFGELSPREVYHRVTERQIRGRNKRSANTFLRRLAWRDLAYWALWRFPHAPLRSLRPQYEFQRWDLGWDPSRDNPKAALQVKKQRWGPAMRASECPRLRAWQRGETGFPLVDAAMREMWVTGYMTNYMRHVTAGFLIEYLNIDWRHGQLWYHDTLVDADVPIQAMMWQNGGHSGMDQWNFVMHPVFAAKSCDPDGDYVRQWLPALKGLPREFIHCPWEAPATLLAAAGVALGRNYPKRIVTNLEAARRNSLASVVEMRLKEGAQYVLPDGNEALPLPDGRIARSITRVDFKVNAKEPMTKQSAARAWDIRHRPRKDFMSSAMDECTGMAERTKSSARPMG</sequence>
<comment type="caution">
    <text evidence="8">The sequence shown here is derived from an EMBL/GenBank/DDBJ whole genome shotgun (WGS) entry which is preliminary data.</text>
</comment>
<feature type="non-terminal residue" evidence="8">
    <location>
        <position position="1"/>
    </location>
</feature>
<feature type="domain" description="Cryptochrome/DNA photolyase FAD-binding" evidence="7">
    <location>
        <begin position="115"/>
        <end position="334"/>
    </location>
</feature>
<keyword evidence="2 5" id="KW-0285">Flavoprotein</keyword>
<dbReference type="PROSITE" id="PS00394">
    <property type="entry name" value="DNA_PHOTOLYASES_1_1"/>
    <property type="match status" value="1"/>
</dbReference>
<evidence type="ECO:0000259" key="7">
    <source>
        <dbReference type="Pfam" id="PF03441"/>
    </source>
</evidence>
<feature type="site" description="Electron transfer via tryptophanyl radical" evidence="6">
    <location>
        <position position="252"/>
    </location>
</feature>
<dbReference type="GO" id="GO:0071949">
    <property type="term" value="F:FAD binding"/>
    <property type="evidence" value="ECO:0007669"/>
    <property type="project" value="TreeGrafter"/>
</dbReference>
<evidence type="ECO:0000256" key="4">
    <source>
        <dbReference type="ARBA" id="ARBA00022991"/>
    </source>
</evidence>
<evidence type="ECO:0000256" key="1">
    <source>
        <dbReference type="ARBA" id="ARBA00005862"/>
    </source>
</evidence>
<dbReference type="GO" id="GO:0006950">
    <property type="term" value="P:response to stress"/>
    <property type="evidence" value="ECO:0007669"/>
    <property type="project" value="UniProtKB-ARBA"/>
</dbReference>
<protein>
    <submittedName>
        <fullName evidence="8">Cryptochrome-1</fullName>
    </submittedName>
</protein>
<gene>
    <name evidence="8" type="ORF">CYMTET_7745</name>
</gene>
<dbReference type="PRINTS" id="PR00147">
    <property type="entry name" value="DNAPHOTLYASE"/>
</dbReference>
<reference evidence="8 9" key="1">
    <citation type="journal article" date="2015" name="Genome Biol. Evol.">
        <title>Comparative Genomics of a Bacterivorous Green Alga Reveals Evolutionary Causalities and Consequences of Phago-Mixotrophic Mode of Nutrition.</title>
        <authorList>
            <person name="Burns J.A."/>
            <person name="Paasch A."/>
            <person name="Narechania A."/>
            <person name="Kim E."/>
        </authorList>
    </citation>
    <scope>NUCLEOTIDE SEQUENCE [LARGE SCALE GENOMIC DNA]</scope>
    <source>
        <strain evidence="8 9">PLY_AMNH</strain>
    </source>
</reference>
<dbReference type="InterPro" id="IPR005101">
    <property type="entry name" value="Cryptochr/Photolyase_FAD-bd"/>
</dbReference>
<feature type="binding site" evidence="5">
    <location>
        <position position="115"/>
    </location>
    <ligand>
        <name>FAD</name>
        <dbReference type="ChEBI" id="CHEBI:57692"/>
    </ligand>
</feature>
<dbReference type="GO" id="GO:0005634">
    <property type="term" value="C:nucleus"/>
    <property type="evidence" value="ECO:0007669"/>
    <property type="project" value="TreeGrafter"/>
</dbReference>
<dbReference type="Gene3D" id="1.25.40.80">
    <property type="match status" value="1"/>
</dbReference>
<dbReference type="GO" id="GO:0006139">
    <property type="term" value="P:nucleobase-containing compound metabolic process"/>
    <property type="evidence" value="ECO:0007669"/>
    <property type="project" value="UniProtKB-ARBA"/>
</dbReference>
<evidence type="ECO:0000313" key="9">
    <source>
        <dbReference type="Proteomes" id="UP001190700"/>
    </source>
</evidence>
<dbReference type="InterPro" id="IPR036134">
    <property type="entry name" value="Crypto/Photolyase_FAD-like_sf"/>
</dbReference>
<dbReference type="EMBL" id="LGRX02002220">
    <property type="protein sequence ID" value="KAK3284610.1"/>
    <property type="molecule type" value="Genomic_DNA"/>
</dbReference>
<dbReference type="GO" id="GO:0032922">
    <property type="term" value="P:circadian regulation of gene expression"/>
    <property type="evidence" value="ECO:0007669"/>
    <property type="project" value="TreeGrafter"/>
</dbReference>
<dbReference type="GO" id="GO:0003677">
    <property type="term" value="F:DNA binding"/>
    <property type="evidence" value="ECO:0007669"/>
    <property type="project" value="TreeGrafter"/>
</dbReference>
<dbReference type="Gene3D" id="1.10.579.10">
    <property type="entry name" value="DNA Cyclobutane Dipyrimidine Photolyase, subunit A, domain 3"/>
    <property type="match status" value="1"/>
</dbReference>
<feature type="binding site" evidence="5">
    <location>
        <begin position="242"/>
        <end position="244"/>
    </location>
    <ligand>
        <name>FAD</name>
        <dbReference type="ChEBI" id="CHEBI:57692"/>
    </ligand>
</feature>
<evidence type="ECO:0000256" key="6">
    <source>
        <dbReference type="PIRSR" id="PIRSR602081-2"/>
    </source>
</evidence>
<dbReference type="InterPro" id="IPR018394">
    <property type="entry name" value="DNA_photolyase_1_CS_C"/>
</dbReference>
<dbReference type="PANTHER" id="PTHR11455:SF18">
    <property type="entry name" value="SI:CH1073-390K14.1"/>
    <property type="match status" value="1"/>
</dbReference>
<dbReference type="SUPFAM" id="SSF48173">
    <property type="entry name" value="Cryptochrome/photolyase FAD-binding domain"/>
    <property type="match status" value="1"/>
</dbReference>
<dbReference type="InterPro" id="IPR002081">
    <property type="entry name" value="Cryptochrome/DNA_photolyase_1"/>
</dbReference>